<gene>
    <name evidence="5" type="ORF">LECACI_7A010149</name>
</gene>
<dbReference type="SMART" id="SM00829">
    <property type="entry name" value="PKS_ER"/>
    <property type="match status" value="1"/>
</dbReference>
<dbReference type="EMBL" id="CAVMBE010000162">
    <property type="protein sequence ID" value="CAK4034991.1"/>
    <property type="molecule type" value="Genomic_DNA"/>
</dbReference>
<comment type="caution">
    <text evidence="5">The sequence shown here is derived from an EMBL/GenBank/DDBJ whole genome shotgun (WGS) entry which is preliminary data.</text>
</comment>
<evidence type="ECO:0000313" key="6">
    <source>
        <dbReference type="Proteomes" id="UP001296104"/>
    </source>
</evidence>
<dbReference type="SUPFAM" id="SSF51735">
    <property type="entry name" value="NAD(P)-binding Rossmann-fold domains"/>
    <property type="match status" value="1"/>
</dbReference>
<name>A0AAI8Z9R0_9PEZI</name>
<keyword evidence="3" id="KW-0560">Oxidoreductase</keyword>
<evidence type="ECO:0000256" key="1">
    <source>
        <dbReference type="ARBA" id="ARBA00008072"/>
    </source>
</evidence>
<evidence type="ECO:0000256" key="2">
    <source>
        <dbReference type="ARBA" id="ARBA00011245"/>
    </source>
</evidence>
<dbReference type="Pfam" id="PF08240">
    <property type="entry name" value="ADH_N"/>
    <property type="match status" value="1"/>
</dbReference>
<evidence type="ECO:0000313" key="5">
    <source>
        <dbReference type="EMBL" id="CAK4034991.1"/>
    </source>
</evidence>
<dbReference type="PANTHER" id="PTHR45348:SF2">
    <property type="entry name" value="ZINC-TYPE ALCOHOL DEHYDROGENASE-LIKE PROTEIN C2E1P3.01"/>
    <property type="match status" value="1"/>
</dbReference>
<accession>A0AAI8Z9R0</accession>
<dbReference type="InterPro" id="IPR036291">
    <property type="entry name" value="NAD(P)-bd_dom_sf"/>
</dbReference>
<dbReference type="InterPro" id="IPR020843">
    <property type="entry name" value="ER"/>
</dbReference>
<dbReference type="SUPFAM" id="SSF50129">
    <property type="entry name" value="GroES-like"/>
    <property type="match status" value="1"/>
</dbReference>
<dbReference type="AlphaFoldDB" id="A0AAI8Z9R0"/>
<organism evidence="5 6">
    <name type="scientific">Lecanosticta acicola</name>
    <dbReference type="NCBI Taxonomy" id="111012"/>
    <lineage>
        <taxon>Eukaryota</taxon>
        <taxon>Fungi</taxon>
        <taxon>Dikarya</taxon>
        <taxon>Ascomycota</taxon>
        <taxon>Pezizomycotina</taxon>
        <taxon>Dothideomycetes</taxon>
        <taxon>Dothideomycetidae</taxon>
        <taxon>Mycosphaerellales</taxon>
        <taxon>Mycosphaerellaceae</taxon>
        <taxon>Lecanosticta</taxon>
    </lineage>
</organism>
<reference evidence="5" key="1">
    <citation type="submission" date="2023-11" db="EMBL/GenBank/DDBJ databases">
        <authorList>
            <person name="Alioto T."/>
            <person name="Alioto T."/>
            <person name="Gomez Garrido J."/>
        </authorList>
    </citation>
    <scope>NUCLEOTIDE SEQUENCE</scope>
</reference>
<keyword evidence="6" id="KW-1185">Reference proteome</keyword>
<dbReference type="InterPro" id="IPR047122">
    <property type="entry name" value="Trans-enoyl_RdTase-like"/>
</dbReference>
<evidence type="ECO:0000259" key="4">
    <source>
        <dbReference type="SMART" id="SM00829"/>
    </source>
</evidence>
<dbReference type="Gene3D" id="3.90.180.10">
    <property type="entry name" value="Medium-chain alcohol dehydrogenases, catalytic domain"/>
    <property type="match status" value="1"/>
</dbReference>
<dbReference type="GO" id="GO:0016651">
    <property type="term" value="F:oxidoreductase activity, acting on NAD(P)H"/>
    <property type="evidence" value="ECO:0007669"/>
    <property type="project" value="InterPro"/>
</dbReference>
<comment type="similarity">
    <text evidence="1">Belongs to the zinc-containing alcohol dehydrogenase family.</text>
</comment>
<dbReference type="InterPro" id="IPR013154">
    <property type="entry name" value="ADH-like_N"/>
</dbReference>
<protein>
    <submittedName>
        <fullName evidence="5">Zinc-binding alcohol dehydrogenase domain-containing cipB</fullName>
    </submittedName>
</protein>
<dbReference type="Gene3D" id="3.40.50.720">
    <property type="entry name" value="NAD(P)-binding Rossmann-like Domain"/>
    <property type="match status" value="1"/>
</dbReference>
<sequence>MPSARLSSGTNAAAWITAPKASPFEVKEAPYPSAGPNEVIVETAVVAINPLEFKIQDTNPPIGGREIQYPTILGADLAGTIVAVGDAVADRKVGDRVIANANGAQTGRPAMSAFQHFVKLEEGSTTPIPDFISFEAASVLPLACDTAAAGLFVDKQLGLSTSKLGDVSAQPPAPGSAVLVWGGSSSVGCCAIQMAHAAGYEVYTTASKRNHQLCSSIGAEKVFDHSDPQVVEDIVIALKGKKVIGALDCIVDAEKTIPPLGQILAQTEGQKKIAAVLNPPDVQLPEGVQAQRLSIPALRQSNTYDIIHAWMPKALANGTLQPKPDPWVIGEGLEFVQQGVDTVRKGVSATKIVVKL</sequence>
<dbReference type="Pfam" id="PF00107">
    <property type="entry name" value="ADH_zinc_N"/>
    <property type="match status" value="1"/>
</dbReference>
<dbReference type="InterPro" id="IPR013149">
    <property type="entry name" value="ADH-like_C"/>
</dbReference>
<dbReference type="PANTHER" id="PTHR45348">
    <property type="entry name" value="HYPOTHETICAL OXIDOREDUCTASE (EUROFUNG)"/>
    <property type="match status" value="1"/>
</dbReference>
<dbReference type="CDD" id="cd08249">
    <property type="entry name" value="enoyl_reductase_like"/>
    <property type="match status" value="1"/>
</dbReference>
<dbReference type="Proteomes" id="UP001296104">
    <property type="component" value="Unassembled WGS sequence"/>
</dbReference>
<evidence type="ECO:0000256" key="3">
    <source>
        <dbReference type="ARBA" id="ARBA00023002"/>
    </source>
</evidence>
<feature type="domain" description="Enoyl reductase (ER)" evidence="4">
    <location>
        <begin position="9"/>
        <end position="354"/>
    </location>
</feature>
<proteinExistence type="inferred from homology"/>
<comment type="subunit">
    <text evidence="2">Monomer.</text>
</comment>
<dbReference type="InterPro" id="IPR011032">
    <property type="entry name" value="GroES-like_sf"/>
</dbReference>